<evidence type="ECO:0000313" key="1">
    <source>
        <dbReference type="EMBL" id="BAN34122.1"/>
    </source>
</evidence>
<dbReference type="STRING" id="1163617.SCD_n00273"/>
<dbReference type="KEGG" id="sdr:SCD_n00273"/>
<dbReference type="RefSeq" id="WP_009206933.1">
    <property type="nucleotide sequence ID" value="NC_022357.1"/>
</dbReference>
<name>S6B057_SULDS</name>
<accession>S6B057</accession>
<proteinExistence type="predicted"/>
<dbReference type="AlphaFoldDB" id="S6B057"/>
<reference evidence="1 2" key="1">
    <citation type="journal article" date="2012" name="Appl. Environ. Microbiol.">
        <title>Draft genome sequence of a psychrotolerant sulfur-oxidizing bacterium, Sulfuricella denitrificans skB26, and proteomic insights into cold adaptation.</title>
        <authorList>
            <person name="Watanabe T."/>
            <person name="Kojima H."/>
            <person name="Fukui M."/>
        </authorList>
    </citation>
    <scope>NUCLEOTIDE SEQUENCE [LARGE SCALE GENOMIC DNA]</scope>
    <source>
        <strain evidence="2">skB26</strain>
    </source>
</reference>
<dbReference type="EMBL" id="AP013066">
    <property type="protein sequence ID" value="BAN34122.1"/>
    <property type="molecule type" value="Genomic_DNA"/>
</dbReference>
<protein>
    <submittedName>
        <fullName evidence="1">Uncharacterized protein</fullName>
    </submittedName>
</protein>
<dbReference type="HOGENOM" id="CLU_2358608_0_0_4"/>
<organism evidence="1 2">
    <name type="scientific">Sulfuricella denitrificans (strain DSM 22764 / NBRC 105220 / skB26)</name>
    <dbReference type="NCBI Taxonomy" id="1163617"/>
    <lineage>
        <taxon>Bacteria</taxon>
        <taxon>Pseudomonadati</taxon>
        <taxon>Pseudomonadota</taxon>
        <taxon>Betaproteobacteria</taxon>
        <taxon>Nitrosomonadales</taxon>
        <taxon>Sulfuricellaceae</taxon>
        <taxon>Sulfuricella</taxon>
    </lineage>
</organism>
<dbReference type="Proteomes" id="UP000015559">
    <property type="component" value="Chromosome"/>
</dbReference>
<sequence>MLRVVENASQGCRVIKITVPAKLATRASALEFFSKSLALDLAEGLASLAAMDKRSEKTLVLVDEAHNLFLAKPGGSRAIWRSWNWSMPIPPTCSGA</sequence>
<keyword evidence="2" id="KW-1185">Reference proteome</keyword>
<evidence type="ECO:0000313" key="2">
    <source>
        <dbReference type="Proteomes" id="UP000015559"/>
    </source>
</evidence>
<gene>
    <name evidence="1" type="ORF">SCD_n00273</name>
</gene>